<dbReference type="PROSITE" id="PS50109">
    <property type="entry name" value="HIS_KIN"/>
    <property type="match status" value="1"/>
</dbReference>
<dbReference type="SMART" id="SM00387">
    <property type="entry name" value="HATPase_c"/>
    <property type="match status" value="1"/>
</dbReference>
<dbReference type="GO" id="GO:0005524">
    <property type="term" value="F:ATP binding"/>
    <property type="evidence" value="ECO:0007669"/>
    <property type="project" value="UniProtKB-KW"/>
</dbReference>
<keyword evidence="3" id="KW-0597">Phosphoprotein</keyword>
<evidence type="ECO:0000256" key="2">
    <source>
        <dbReference type="ARBA" id="ARBA00012438"/>
    </source>
</evidence>
<evidence type="ECO:0000256" key="5">
    <source>
        <dbReference type="ARBA" id="ARBA00022777"/>
    </source>
</evidence>
<keyword evidence="4" id="KW-0808">Transferase</keyword>
<feature type="domain" description="Histidine kinase" evidence="7">
    <location>
        <begin position="417"/>
        <end position="628"/>
    </location>
</feature>
<protein>
    <recommendedName>
        <fullName evidence="2">histidine kinase</fullName>
        <ecNumber evidence="2">2.7.13.3</ecNumber>
    </recommendedName>
</protein>
<evidence type="ECO:0000256" key="4">
    <source>
        <dbReference type="ARBA" id="ARBA00022679"/>
    </source>
</evidence>
<dbReference type="PRINTS" id="PR00344">
    <property type="entry name" value="BCTRLSENSOR"/>
</dbReference>
<name>A0ABT1WIN3_9BURK</name>
<comment type="catalytic activity">
    <reaction evidence="1">
        <text>ATP + protein L-histidine = ADP + protein N-phospho-L-histidine.</text>
        <dbReference type="EC" id="2.7.13.3"/>
    </reaction>
</comment>
<dbReference type="InterPro" id="IPR005467">
    <property type="entry name" value="His_kinase_dom"/>
</dbReference>
<dbReference type="SMART" id="SM00388">
    <property type="entry name" value="HisKA"/>
    <property type="match status" value="1"/>
</dbReference>
<dbReference type="Pfam" id="PF00512">
    <property type="entry name" value="HisKA"/>
    <property type="match status" value="1"/>
</dbReference>
<dbReference type="EMBL" id="JANIGO010000004">
    <property type="protein sequence ID" value="MCQ8897372.1"/>
    <property type="molecule type" value="Genomic_DNA"/>
</dbReference>
<dbReference type="CDD" id="cd00082">
    <property type="entry name" value="HisKA"/>
    <property type="match status" value="1"/>
</dbReference>
<evidence type="ECO:0000313" key="8">
    <source>
        <dbReference type="EMBL" id="MCQ8897372.1"/>
    </source>
</evidence>
<dbReference type="Gene3D" id="3.30.565.10">
    <property type="entry name" value="Histidine kinase-like ATPase, C-terminal domain"/>
    <property type="match status" value="1"/>
</dbReference>
<dbReference type="SUPFAM" id="SSF47384">
    <property type="entry name" value="Homodimeric domain of signal transducing histidine kinase"/>
    <property type="match status" value="1"/>
</dbReference>
<accession>A0ABT1WIN3</accession>
<dbReference type="Gene3D" id="1.10.287.130">
    <property type="match status" value="1"/>
</dbReference>
<evidence type="ECO:0000256" key="3">
    <source>
        <dbReference type="ARBA" id="ARBA00022553"/>
    </source>
</evidence>
<evidence type="ECO:0000313" key="9">
    <source>
        <dbReference type="Proteomes" id="UP001204142"/>
    </source>
</evidence>
<proteinExistence type="predicted"/>
<dbReference type="InterPro" id="IPR050351">
    <property type="entry name" value="BphY/WalK/GraS-like"/>
</dbReference>
<evidence type="ECO:0000259" key="7">
    <source>
        <dbReference type="PROSITE" id="PS50109"/>
    </source>
</evidence>
<dbReference type="EC" id="2.7.13.3" evidence="2"/>
<keyword evidence="9" id="KW-1185">Reference proteome</keyword>
<dbReference type="PANTHER" id="PTHR42878:SF15">
    <property type="entry name" value="BACTERIOPHYTOCHROME"/>
    <property type="match status" value="1"/>
</dbReference>
<dbReference type="InterPro" id="IPR036890">
    <property type="entry name" value="HATPase_C_sf"/>
</dbReference>
<feature type="transmembrane region" description="Helical" evidence="6">
    <location>
        <begin position="51"/>
        <end position="71"/>
    </location>
</feature>
<keyword evidence="8" id="KW-0067">ATP-binding</keyword>
<dbReference type="InterPro" id="IPR036097">
    <property type="entry name" value="HisK_dim/P_sf"/>
</dbReference>
<keyword evidence="5" id="KW-0418">Kinase</keyword>
<feature type="transmembrane region" description="Helical" evidence="6">
    <location>
        <begin position="21"/>
        <end position="45"/>
    </location>
</feature>
<dbReference type="InterPro" id="IPR004358">
    <property type="entry name" value="Sig_transdc_His_kin-like_C"/>
</dbReference>
<dbReference type="PANTHER" id="PTHR42878">
    <property type="entry name" value="TWO-COMPONENT HISTIDINE KINASE"/>
    <property type="match status" value="1"/>
</dbReference>
<dbReference type="SUPFAM" id="SSF55874">
    <property type="entry name" value="ATPase domain of HSP90 chaperone/DNA topoisomerase II/histidine kinase"/>
    <property type="match status" value="1"/>
</dbReference>
<dbReference type="InterPro" id="IPR003661">
    <property type="entry name" value="HisK_dim/P_dom"/>
</dbReference>
<reference evidence="8 9" key="1">
    <citation type="submission" date="2022-07" db="EMBL/GenBank/DDBJ databases">
        <authorList>
            <person name="Xamxidin M."/>
            <person name="Wu M."/>
        </authorList>
    </citation>
    <scope>NUCLEOTIDE SEQUENCE [LARGE SCALE GENOMIC DNA]</scope>
    <source>
        <strain evidence="8 9">NBRC 111650</strain>
    </source>
</reference>
<gene>
    <name evidence="8" type="ORF">NQT62_13100</name>
</gene>
<sequence>MAASPTSTGKPSSIEQSRARIFRALLIVIVCAVGPVALAAVYMSADTPRASSWQFIMLVTTLLGIISALFMGRKLLSTLFDALGQVVQSERQLRKLMELSGDWYWQQDPQHAITRIIYRGRDQAGSELTEDLPFRGLARWDVEGLKCIDPRYNWDSFRALLDDHQPFDRVLFEYWPANRPRLIFESTGRPSFSSEGHFHGYMGVSADLTQKKLNEQMLSLQRSLLQGVLLSAPVPELAAAYAKGLKNCLTAHTEVLLGYRDNVQVPKWHIRGTTPELHLPLDKGLAFWNNPEAYCMPLEGHDQQGLVWLGQMKPEHYFDPAWTTRVGVSCIWVAIRKAVEPNQPEYWVMVAQRGTSKVFHDDVLRVLTAVRVLGLCVERRVFEDDLQTLNATLEQRIEARTAELKRSNSELEAFTYTVSHDLRAPLRAIDGFSSILREDFKDHLPDDAQHLLDRISNNARQMGGLIDGLLDFSRLLRTDVAWVEVNQQQLIEQIIDQLDARRRATLDVAALPTVHADPVLLKQVWMNLIDNALKFSSRTDAPRVTIACEKLPRFYRFSVQDNGAGFDMKYADKLFNVFERLHHKKDFDGTGVGLAIVKRIIERHGGEIRALGEVGQGARFEFTLPDNAGNPDRKD</sequence>
<keyword evidence="6" id="KW-1133">Transmembrane helix</keyword>
<evidence type="ECO:0000256" key="6">
    <source>
        <dbReference type="SAM" id="Phobius"/>
    </source>
</evidence>
<dbReference type="Proteomes" id="UP001204142">
    <property type="component" value="Unassembled WGS sequence"/>
</dbReference>
<keyword evidence="6" id="KW-0812">Transmembrane</keyword>
<dbReference type="InterPro" id="IPR003594">
    <property type="entry name" value="HATPase_dom"/>
</dbReference>
<keyword evidence="6" id="KW-0472">Membrane</keyword>
<comment type="caution">
    <text evidence="8">The sequence shown here is derived from an EMBL/GenBank/DDBJ whole genome shotgun (WGS) entry which is preliminary data.</text>
</comment>
<dbReference type="Pfam" id="PF02518">
    <property type="entry name" value="HATPase_c"/>
    <property type="match status" value="1"/>
</dbReference>
<keyword evidence="8" id="KW-0547">Nucleotide-binding</keyword>
<dbReference type="RefSeq" id="WP_256765167.1">
    <property type="nucleotide sequence ID" value="NZ_JANIGO010000004.1"/>
</dbReference>
<organism evidence="8 9">
    <name type="scientific">Limnobacter humi</name>
    <dbReference type="NCBI Taxonomy" id="1778671"/>
    <lineage>
        <taxon>Bacteria</taxon>
        <taxon>Pseudomonadati</taxon>
        <taxon>Pseudomonadota</taxon>
        <taxon>Betaproteobacteria</taxon>
        <taxon>Burkholderiales</taxon>
        <taxon>Burkholderiaceae</taxon>
        <taxon>Limnobacter</taxon>
    </lineage>
</organism>
<evidence type="ECO:0000256" key="1">
    <source>
        <dbReference type="ARBA" id="ARBA00000085"/>
    </source>
</evidence>